<accession>A0A9P4ULA4</accession>
<dbReference type="EMBL" id="MU003851">
    <property type="protein sequence ID" value="KAF2717121.1"/>
    <property type="molecule type" value="Genomic_DNA"/>
</dbReference>
<dbReference type="AlphaFoldDB" id="A0A9P4ULA4"/>
<evidence type="ECO:0000313" key="2">
    <source>
        <dbReference type="EMBL" id="KAF2717121.1"/>
    </source>
</evidence>
<comment type="caution">
    <text evidence="2">The sequence shown here is derived from an EMBL/GenBank/DDBJ whole genome shotgun (WGS) entry which is preliminary data.</text>
</comment>
<protein>
    <submittedName>
        <fullName evidence="2">Uncharacterized protein</fullName>
    </submittedName>
</protein>
<reference evidence="2" key="1">
    <citation type="journal article" date="2020" name="Stud. Mycol.">
        <title>101 Dothideomycetes genomes: a test case for predicting lifestyles and emergence of pathogens.</title>
        <authorList>
            <person name="Haridas S."/>
            <person name="Albert R."/>
            <person name="Binder M."/>
            <person name="Bloem J."/>
            <person name="Labutti K."/>
            <person name="Salamov A."/>
            <person name="Andreopoulos B."/>
            <person name="Baker S."/>
            <person name="Barry K."/>
            <person name="Bills G."/>
            <person name="Bluhm B."/>
            <person name="Cannon C."/>
            <person name="Castanera R."/>
            <person name="Culley D."/>
            <person name="Daum C."/>
            <person name="Ezra D."/>
            <person name="Gonzalez J."/>
            <person name="Henrissat B."/>
            <person name="Kuo A."/>
            <person name="Liang C."/>
            <person name="Lipzen A."/>
            <person name="Lutzoni F."/>
            <person name="Magnuson J."/>
            <person name="Mondo S."/>
            <person name="Nolan M."/>
            <person name="Ohm R."/>
            <person name="Pangilinan J."/>
            <person name="Park H.-J."/>
            <person name="Ramirez L."/>
            <person name="Alfaro M."/>
            <person name="Sun H."/>
            <person name="Tritt A."/>
            <person name="Yoshinaga Y."/>
            <person name="Zwiers L.-H."/>
            <person name="Turgeon B."/>
            <person name="Goodwin S."/>
            <person name="Spatafora J."/>
            <person name="Crous P."/>
            <person name="Grigoriev I."/>
        </authorList>
    </citation>
    <scope>NUCLEOTIDE SEQUENCE</scope>
    <source>
        <strain evidence="2">CBS 116435</strain>
    </source>
</reference>
<feature type="compositionally biased region" description="Basic and acidic residues" evidence="1">
    <location>
        <begin position="103"/>
        <end position="116"/>
    </location>
</feature>
<feature type="region of interest" description="Disordered" evidence="1">
    <location>
        <begin position="99"/>
        <end position="118"/>
    </location>
</feature>
<keyword evidence="3" id="KW-1185">Reference proteome</keyword>
<name>A0A9P4ULA4_9PEZI</name>
<feature type="region of interest" description="Disordered" evidence="1">
    <location>
        <begin position="1"/>
        <end position="40"/>
    </location>
</feature>
<organism evidence="2 3">
    <name type="scientific">Polychaeton citri CBS 116435</name>
    <dbReference type="NCBI Taxonomy" id="1314669"/>
    <lineage>
        <taxon>Eukaryota</taxon>
        <taxon>Fungi</taxon>
        <taxon>Dikarya</taxon>
        <taxon>Ascomycota</taxon>
        <taxon>Pezizomycotina</taxon>
        <taxon>Dothideomycetes</taxon>
        <taxon>Dothideomycetidae</taxon>
        <taxon>Capnodiales</taxon>
        <taxon>Capnodiaceae</taxon>
        <taxon>Polychaeton</taxon>
    </lineage>
</organism>
<gene>
    <name evidence="2" type="ORF">K431DRAFT_161626</name>
</gene>
<evidence type="ECO:0000313" key="3">
    <source>
        <dbReference type="Proteomes" id="UP000799441"/>
    </source>
</evidence>
<proteinExistence type="predicted"/>
<evidence type="ECO:0000256" key="1">
    <source>
        <dbReference type="SAM" id="MobiDB-lite"/>
    </source>
</evidence>
<sequence>MRAGYVGSEKKPMQAQDMDQARSKHRLNNDTVQPDHCCDGPPRALGAEQADCLLPERCDSTEPPCETVSPSSRLEAAAAPCQLARRRQSLSLHLSLCVSSSDGTDRGGEGERERDNGVAPCIELPRSGRLSRRMEALAETAPARSRLLLGLACLGWCWSVE</sequence>
<dbReference type="Proteomes" id="UP000799441">
    <property type="component" value="Unassembled WGS sequence"/>
</dbReference>